<proteinExistence type="predicted"/>
<protein>
    <submittedName>
        <fullName evidence="1">Uncharacterized protein</fullName>
    </submittedName>
</protein>
<organism evidence="1 2">
    <name type="scientific">Latilactobacillus graminis DSM 20719</name>
    <dbReference type="NCBI Taxonomy" id="1423752"/>
    <lineage>
        <taxon>Bacteria</taxon>
        <taxon>Bacillati</taxon>
        <taxon>Bacillota</taxon>
        <taxon>Bacilli</taxon>
        <taxon>Lactobacillales</taxon>
        <taxon>Lactobacillaceae</taxon>
        <taxon>Latilactobacillus</taxon>
    </lineage>
</organism>
<comment type="caution">
    <text evidence="1">The sequence shown here is derived from an EMBL/GenBank/DDBJ whole genome shotgun (WGS) entry which is preliminary data.</text>
</comment>
<dbReference type="AlphaFoldDB" id="A0AA89I1S7"/>
<gene>
    <name evidence="1" type="ORF">FC90_GL001260</name>
</gene>
<name>A0AA89I1S7_9LACO</name>
<evidence type="ECO:0000313" key="1">
    <source>
        <dbReference type="EMBL" id="KRM24017.1"/>
    </source>
</evidence>
<evidence type="ECO:0000313" key="2">
    <source>
        <dbReference type="Proteomes" id="UP000050823"/>
    </source>
</evidence>
<accession>A0AA89I1S7</accession>
<dbReference type="Proteomes" id="UP000050823">
    <property type="component" value="Unassembled WGS sequence"/>
</dbReference>
<sequence length="89" mass="10537">MNSVSLRQNDKNVNLRLRYSVSLYNETTQGVNDMMWFKKQTTKELATHDFIQLVKHARNDETHYQKIQAAFASLKKAYHQPRSEHLSKK</sequence>
<dbReference type="EMBL" id="AYZB01000005">
    <property type="protein sequence ID" value="KRM24017.1"/>
    <property type="molecule type" value="Genomic_DNA"/>
</dbReference>
<reference evidence="1 2" key="1">
    <citation type="journal article" date="2015" name="Genome Announc.">
        <title>Expanding the biotechnology potential of lactobacilli through comparative genomics of 213 strains and associated genera.</title>
        <authorList>
            <person name="Sun Z."/>
            <person name="Harris H.M."/>
            <person name="McCann A."/>
            <person name="Guo C."/>
            <person name="Argimon S."/>
            <person name="Zhang W."/>
            <person name="Yang X."/>
            <person name="Jeffery I.B."/>
            <person name="Cooney J.C."/>
            <person name="Kagawa T.F."/>
            <person name="Liu W."/>
            <person name="Song Y."/>
            <person name="Salvetti E."/>
            <person name="Wrobel A."/>
            <person name="Rasinkangas P."/>
            <person name="Parkhill J."/>
            <person name="Rea M.C."/>
            <person name="O'Sullivan O."/>
            <person name="Ritari J."/>
            <person name="Douillard F.P."/>
            <person name="Paul Ross R."/>
            <person name="Yang R."/>
            <person name="Briner A.E."/>
            <person name="Felis G.E."/>
            <person name="de Vos W.M."/>
            <person name="Barrangou R."/>
            <person name="Klaenhammer T.R."/>
            <person name="Caufield P.W."/>
            <person name="Cui Y."/>
            <person name="Zhang H."/>
            <person name="O'Toole P.W."/>
        </authorList>
    </citation>
    <scope>NUCLEOTIDE SEQUENCE [LARGE SCALE GENOMIC DNA]</scope>
    <source>
        <strain evidence="1 2">DSM 20719</strain>
    </source>
</reference>